<dbReference type="KEGG" id="elj:ELUMI_v1c04930"/>
<name>A0A2K8NTX5_9MOLU</name>
<keyword evidence="3" id="KW-1185">Reference proteome</keyword>
<evidence type="ECO:0000313" key="3">
    <source>
        <dbReference type="Proteomes" id="UP000232063"/>
    </source>
</evidence>
<protein>
    <submittedName>
        <fullName evidence="2">Uncharacterized protein</fullName>
    </submittedName>
</protein>
<reference evidence="2 3" key="1">
    <citation type="submission" date="2017-11" db="EMBL/GenBank/DDBJ databases">
        <title>Genome sequence of Entomoplasma luminosum PIMN-1 (ATCC 49195).</title>
        <authorList>
            <person name="Lo W.-S."/>
            <person name="Gasparich G.E."/>
            <person name="Kuo C.-H."/>
        </authorList>
    </citation>
    <scope>NUCLEOTIDE SEQUENCE [LARGE SCALE GENOMIC DNA]</scope>
    <source>
        <strain evidence="2 3">PIMN-1</strain>
    </source>
</reference>
<organism evidence="2 3">
    <name type="scientific">Williamsoniiplasma luminosum</name>
    <dbReference type="NCBI Taxonomy" id="214888"/>
    <lineage>
        <taxon>Bacteria</taxon>
        <taxon>Bacillati</taxon>
        <taxon>Mycoplasmatota</taxon>
        <taxon>Mollicutes</taxon>
        <taxon>Entomoplasmatales</taxon>
        <taxon>Williamsoniiplasma</taxon>
    </lineage>
</organism>
<evidence type="ECO:0000256" key="1">
    <source>
        <dbReference type="SAM" id="Phobius"/>
    </source>
</evidence>
<dbReference type="RefSeq" id="WP_025734644.1">
    <property type="nucleotide sequence ID" value="NZ_CP024963.1"/>
</dbReference>
<gene>
    <name evidence="2" type="ORF">ELUMI_v1c04930</name>
</gene>
<dbReference type="OrthoDB" id="10014578at2"/>
<sequence length="430" mass="49776">MPIKWLLATKIVGATAIGGGITAGGILAYNYIAENSRHGIDNDEWKQDIYQPISILDQRFEKEPKIFDKYLKDFVKNFSFGDSKSFKFKTKDELQEHLWKLIIFEEATYKQFNQSIAPTEDELNPPSKDPNRFSIKKPPVHIDQEEQMKINTSFVGTAYVNTLLYQLVYSNIEANKTNTWVYQYMLETYLNSPEWEYIQSVKDYVPKEVSMSSLKKDLKTNNSKKNITGNVIKLVREITKVDINDVNQKPSGVNPSQFDVSPLSFNIKHLKYEPLEFNLKPTNIESPEFKNWINNQIDNSFKSIANKLWDLKNFDEFKSPSNPNFKIKTLKHGLNGFGKIKLKEKDPKNPDAPTEIFKIQPPKQSDLKHLKISKDKNNNNISVVLTGYENNKNSPWKNLLQGELTLNFIHNESKPEWRPSSNLKITYPKV</sequence>
<keyword evidence="1" id="KW-0472">Membrane</keyword>
<dbReference type="EMBL" id="CP024963">
    <property type="protein sequence ID" value="ATZ17217.1"/>
    <property type="molecule type" value="Genomic_DNA"/>
</dbReference>
<keyword evidence="1" id="KW-1133">Transmembrane helix</keyword>
<keyword evidence="1" id="KW-0812">Transmembrane</keyword>
<proteinExistence type="predicted"/>
<evidence type="ECO:0000313" key="2">
    <source>
        <dbReference type="EMBL" id="ATZ17217.1"/>
    </source>
</evidence>
<accession>A0A2K8NTX5</accession>
<dbReference type="AlphaFoldDB" id="A0A2K8NTX5"/>
<feature type="transmembrane region" description="Helical" evidence="1">
    <location>
        <begin position="12"/>
        <end position="32"/>
    </location>
</feature>
<dbReference type="Proteomes" id="UP000232063">
    <property type="component" value="Chromosome"/>
</dbReference>